<organism evidence="1 2">
    <name type="scientific">Microvirga terrae</name>
    <dbReference type="NCBI Taxonomy" id="2740529"/>
    <lineage>
        <taxon>Bacteria</taxon>
        <taxon>Pseudomonadati</taxon>
        <taxon>Pseudomonadota</taxon>
        <taxon>Alphaproteobacteria</taxon>
        <taxon>Hyphomicrobiales</taxon>
        <taxon>Methylobacteriaceae</taxon>
        <taxon>Microvirga</taxon>
    </lineage>
</organism>
<sequence length="77" mass="8437">MILTKSPALGAPHKSNPFVIWRWEPEGPQYVSETIDDPNTGISRETRRLDVPEGAILGMTPDGKFMVGEVMNNATAP</sequence>
<protein>
    <submittedName>
        <fullName evidence="1">Uncharacterized protein</fullName>
    </submittedName>
</protein>
<keyword evidence="1" id="KW-0614">Plasmid</keyword>
<evidence type="ECO:0000313" key="1">
    <source>
        <dbReference type="EMBL" id="UVF22884.1"/>
    </source>
</evidence>
<keyword evidence="2" id="KW-1185">Reference proteome</keyword>
<dbReference type="RefSeq" id="WP_173946265.1">
    <property type="nucleotide sequence ID" value="NZ_CP102848.1"/>
</dbReference>
<proteinExistence type="predicted"/>
<reference evidence="1" key="1">
    <citation type="submission" date="2022-08" db="EMBL/GenBank/DDBJ databases">
        <title>Microvirga terrae sp. nov., isolated from soil.</title>
        <authorList>
            <person name="Kim K.H."/>
            <person name="Seo Y.L."/>
            <person name="Kim J.M."/>
            <person name="Lee J.K."/>
            <person name="Han D.M."/>
            <person name="Jeon C.O."/>
        </authorList>
    </citation>
    <scope>NUCLEOTIDE SEQUENCE</scope>
    <source>
        <strain evidence="1">R24</strain>
        <plasmid evidence="1">pR24_3</plasmid>
    </source>
</reference>
<geneLocation type="plasmid" evidence="1 2">
    <name>pR24_3</name>
</geneLocation>
<dbReference type="EMBL" id="CP102848">
    <property type="protein sequence ID" value="UVF22884.1"/>
    <property type="molecule type" value="Genomic_DNA"/>
</dbReference>
<gene>
    <name evidence="1" type="ORF">HPT29_028445</name>
</gene>
<accession>A0ABY5S3X3</accession>
<dbReference type="Proteomes" id="UP001017257">
    <property type="component" value="Plasmid pR24_3"/>
</dbReference>
<name>A0ABY5S3X3_9HYPH</name>
<evidence type="ECO:0000313" key="2">
    <source>
        <dbReference type="Proteomes" id="UP001017257"/>
    </source>
</evidence>